<keyword evidence="2" id="KW-1185">Reference proteome</keyword>
<reference evidence="1" key="1">
    <citation type="submission" date="2022-06" db="EMBL/GenBank/DDBJ databases">
        <title>Investigating genetic diversity within the most abundant and prevalent non-pathogenic leaf-associated bacterial species interacting with Arabidopsis thaliana in natural habitats.</title>
        <authorList>
            <person name="Ramirez-Sanchez D."/>
            <person name="Gibelin-Viala C."/>
            <person name="Mayjonade B."/>
            <person name="Duflos R."/>
            <person name="Belmonte E."/>
            <person name="Pailler V."/>
            <person name="Bartoli C."/>
            <person name="Carrere S."/>
            <person name="Vailleau F."/>
            <person name="Roux F."/>
        </authorList>
    </citation>
    <scope>NUCLEOTIDE SEQUENCE</scope>
    <source>
        <strain evidence="1">OTU6ESPEB1</strain>
    </source>
</reference>
<dbReference type="RefSeq" id="WP_252885317.1">
    <property type="nucleotide sequence ID" value="NZ_CP099599.1"/>
</dbReference>
<organism evidence="1 2">
    <name type="scientific">Pseudomonas siliginis</name>
    <dbReference type="NCBI Taxonomy" id="2842346"/>
    <lineage>
        <taxon>Bacteria</taxon>
        <taxon>Pseudomonadati</taxon>
        <taxon>Pseudomonadota</taxon>
        <taxon>Gammaproteobacteria</taxon>
        <taxon>Pseudomonadales</taxon>
        <taxon>Pseudomonadaceae</taxon>
        <taxon>Pseudomonas</taxon>
    </lineage>
</organism>
<accession>A0ABY5CF99</accession>
<protein>
    <submittedName>
        <fullName evidence="1">Uncharacterized protein</fullName>
    </submittedName>
</protein>
<gene>
    <name evidence="1" type="ORF">NF677_03615</name>
</gene>
<dbReference type="Proteomes" id="UP001056851">
    <property type="component" value="Chromosome"/>
</dbReference>
<sequence>MREQNLVKFDEVTEKVLNYLKMSFPIPATIGPGSLNLAVSEKGEYDPVTGDQTEGEPATEDEKFFGPVIEWLYLSGYIHAKKSSHQSGFFGLVLTEKGLDILGMKPFSLSRR</sequence>
<proteinExistence type="predicted"/>
<dbReference type="EMBL" id="CP099599">
    <property type="protein sequence ID" value="UST85778.1"/>
    <property type="molecule type" value="Genomic_DNA"/>
</dbReference>
<name>A0ABY5CF99_9PSED</name>
<evidence type="ECO:0000313" key="1">
    <source>
        <dbReference type="EMBL" id="UST85778.1"/>
    </source>
</evidence>
<evidence type="ECO:0000313" key="2">
    <source>
        <dbReference type="Proteomes" id="UP001056851"/>
    </source>
</evidence>